<keyword evidence="2" id="KW-1185">Reference proteome</keyword>
<evidence type="ECO:0000313" key="2">
    <source>
        <dbReference type="Proteomes" id="UP000182761"/>
    </source>
</evidence>
<protein>
    <submittedName>
        <fullName evidence="1">Uncharacterized protein</fullName>
    </submittedName>
</protein>
<dbReference type="Proteomes" id="UP000182761">
    <property type="component" value="Unassembled WGS sequence"/>
</dbReference>
<reference evidence="1 2" key="1">
    <citation type="submission" date="2016-01" db="EMBL/GenBank/DDBJ databases">
        <authorList>
            <person name="McClelland M."/>
            <person name="Jain A."/>
            <person name="Saraogi P."/>
            <person name="Mendelson R."/>
            <person name="Westerman R."/>
            <person name="SanMiguel P."/>
            <person name="Csonka L."/>
        </authorList>
    </citation>
    <scope>NUCLEOTIDE SEQUENCE [LARGE SCALE GENOMIC DNA]</scope>
    <source>
        <strain evidence="1 2">R-53146</strain>
    </source>
</reference>
<organism evidence="1 2">
    <name type="scientific">Apibacter mensalis</name>
    <dbReference type="NCBI Taxonomy" id="1586267"/>
    <lineage>
        <taxon>Bacteria</taxon>
        <taxon>Pseudomonadati</taxon>
        <taxon>Bacteroidota</taxon>
        <taxon>Flavobacteriia</taxon>
        <taxon>Flavobacteriales</taxon>
        <taxon>Weeksellaceae</taxon>
        <taxon>Apibacter</taxon>
    </lineage>
</organism>
<dbReference type="OrthoDB" id="9964907at2"/>
<dbReference type="EMBL" id="FCOR01000004">
    <property type="protein sequence ID" value="CVK15992.1"/>
    <property type="molecule type" value="Genomic_DNA"/>
</dbReference>
<dbReference type="RefSeq" id="WP_055425206.1">
    <property type="nucleotide sequence ID" value="NZ_FCOR01000004.1"/>
</dbReference>
<accession>A0A0X3ANR3</accession>
<proteinExistence type="predicted"/>
<gene>
    <name evidence="1" type="ORF">Ga0061079_104111</name>
</gene>
<sequence length="65" mass="7367">MKNSDFSNEKINPKNFLTFLHALVTIPNYENLGYTLTSIRNIAQTALLAESKCKKLTLCHDPLDL</sequence>
<dbReference type="AlphaFoldDB" id="A0A0X3ANR3"/>
<name>A0A0X3ANR3_9FLAO</name>
<evidence type="ECO:0000313" key="1">
    <source>
        <dbReference type="EMBL" id="CVK15992.1"/>
    </source>
</evidence>